<evidence type="ECO:0000313" key="1">
    <source>
        <dbReference type="EMBL" id="CAE7765008.1"/>
    </source>
</evidence>
<proteinExistence type="predicted"/>
<gene>
    <name evidence="1" type="primary">Haao</name>
    <name evidence="1" type="ORF">SNEC2469_LOCUS22306</name>
</gene>
<name>A0A812Y8X4_9DINO</name>
<reference evidence="1" key="1">
    <citation type="submission" date="2021-02" db="EMBL/GenBank/DDBJ databases">
        <authorList>
            <person name="Dougan E. K."/>
            <person name="Rhodes N."/>
            <person name="Thang M."/>
            <person name="Chan C."/>
        </authorList>
    </citation>
    <scope>NUCLEOTIDE SEQUENCE</scope>
</reference>
<dbReference type="EMBL" id="CAJNJA010040342">
    <property type="protein sequence ID" value="CAE7765008.1"/>
    <property type="molecule type" value="Genomic_DNA"/>
</dbReference>
<protein>
    <submittedName>
        <fullName evidence="1">Haao protein</fullName>
    </submittedName>
</protein>
<dbReference type="OrthoDB" id="10672696at2759"/>
<accession>A0A812Y8X4</accession>
<comment type="caution">
    <text evidence="1">The sequence shown here is derived from an EMBL/GenBank/DDBJ whole genome shotgun (WGS) entry which is preliminary data.</text>
</comment>
<dbReference type="AlphaFoldDB" id="A0A812Y8X4"/>
<sequence>MESQDDSDRLWESRRPRLHLSSLGVRYHRTVVVRLTLSVEKSRLEFPFGGDAGEFQDAETDRCFFLVQYLLDIGGIAWENLIHAGCNDIPANLASSAAHPFACGVERVVWMAFLVMATLVEGYFLFILQSYCQDVVVHLPTKAFGDLYEKSEAHILKKHLNPYNHLYGALPGQGELAGEAVMAARSSDPSGEDTC</sequence>
<evidence type="ECO:0000313" key="2">
    <source>
        <dbReference type="Proteomes" id="UP000601435"/>
    </source>
</evidence>
<dbReference type="Proteomes" id="UP000601435">
    <property type="component" value="Unassembled WGS sequence"/>
</dbReference>
<keyword evidence="2" id="KW-1185">Reference proteome</keyword>
<organism evidence="1 2">
    <name type="scientific">Symbiodinium necroappetens</name>
    <dbReference type="NCBI Taxonomy" id="1628268"/>
    <lineage>
        <taxon>Eukaryota</taxon>
        <taxon>Sar</taxon>
        <taxon>Alveolata</taxon>
        <taxon>Dinophyceae</taxon>
        <taxon>Suessiales</taxon>
        <taxon>Symbiodiniaceae</taxon>
        <taxon>Symbiodinium</taxon>
    </lineage>
</organism>